<sequence>MIETIAVRHERVQPFRFADKKVVVTGVSSFIGCYLAAHFSRLGADVVGTVSDEVSNYTGIRKERLQFVLSSGVRLERLNIEESITLSSFVLKEQPRLWLQHAGYVSGYESDGYDLNTANSINVLALKPLFEALAAAGAEGMILTGTMSEYGDTTAACLEEDACWPNTAYGLSKLAATLRARQLASLYGMKTRVARIFIPFGVLDSPRKLLPSALTALIAQRPLDLTACEQRRDFCSIQDIVEGYEALAADLERDVMFDIINLCGGSALSLKTLLMMMAAELSADPSVLRFGALPMRPGESMVNYGANDKARRLLGWVPRELESSLKTYVSEFRNRLRR</sequence>
<dbReference type="PANTHER" id="PTHR43000">
    <property type="entry name" value="DTDP-D-GLUCOSE 4,6-DEHYDRATASE-RELATED"/>
    <property type="match status" value="1"/>
</dbReference>
<feature type="domain" description="NAD-dependent epimerase/dehydratase" evidence="2">
    <location>
        <begin position="22"/>
        <end position="262"/>
    </location>
</feature>
<dbReference type="RefSeq" id="WP_377471252.1">
    <property type="nucleotide sequence ID" value="NZ_JBHLWN010000067.1"/>
</dbReference>
<evidence type="ECO:0000256" key="1">
    <source>
        <dbReference type="ARBA" id="ARBA00007637"/>
    </source>
</evidence>
<comment type="caution">
    <text evidence="3">The sequence shown here is derived from an EMBL/GenBank/DDBJ whole genome shotgun (WGS) entry which is preliminary data.</text>
</comment>
<protein>
    <submittedName>
        <fullName evidence="3">NAD-dependent epimerase/dehydratase family protein</fullName>
    </submittedName>
</protein>
<dbReference type="SUPFAM" id="SSF51735">
    <property type="entry name" value="NAD(P)-binding Rossmann-fold domains"/>
    <property type="match status" value="1"/>
</dbReference>
<accession>A0ABV6DMR9</accession>
<gene>
    <name evidence="3" type="ORF">ACFFK0_15935</name>
</gene>
<evidence type="ECO:0000259" key="2">
    <source>
        <dbReference type="Pfam" id="PF01370"/>
    </source>
</evidence>
<dbReference type="Pfam" id="PF01370">
    <property type="entry name" value="Epimerase"/>
    <property type="match status" value="1"/>
</dbReference>
<evidence type="ECO:0000313" key="3">
    <source>
        <dbReference type="EMBL" id="MFC0213922.1"/>
    </source>
</evidence>
<dbReference type="InterPro" id="IPR001509">
    <property type="entry name" value="Epimerase_deHydtase"/>
</dbReference>
<dbReference type="Gene3D" id="3.40.50.720">
    <property type="entry name" value="NAD(P)-binding Rossmann-like Domain"/>
    <property type="match status" value="1"/>
</dbReference>
<reference evidence="3 4" key="1">
    <citation type="submission" date="2024-09" db="EMBL/GenBank/DDBJ databases">
        <authorList>
            <person name="Sun Q."/>
            <person name="Mori K."/>
        </authorList>
    </citation>
    <scope>NUCLEOTIDE SEQUENCE [LARGE SCALE GENOMIC DNA]</scope>
    <source>
        <strain evidence="3 4">CCM 7759</strain>
    </source>
</reference>
<comment type="similarity">
    <text evidence="1">Belongs to the NAD(P)-dependent epimerase/dehydratase family.</text>
</comment>
<dbReference type="InterPro" id="IPR036291">
    <property type="entry name" value="NAD(P)-bd_dom_sf"/>
</dbReference>
<dbReference type="Proteomes" id="UP001589776">
    <property type="component" value="Unassembled WGS sequence"/>
</dbReference>
<proteinExistence type="inferred from homology"/>
<keyword evidence="4" id="KW-1185">Reference proteome</keyword>
<dbReference type="EMBL" id="JBHLWN010000067">
    <property type="protein sequence ID" value="MFC0213922.1"/>
    <property type="molecule type" value="Genomic_DNA"/>
</dbReference>
<evidence type="ECO:0000313" key="4">
    <source>
        <dbReference type="Proteomes" id="UP001589776"/>
    </source>
</evidence>
<name>A0ABV6DMR9_9BACL</name>
<organism evidence="3 4">
    <name type="scientific">Paenibacillus chartarius</name>
    <dbReference type="NCBI Taxonomy" id="747481"/>
    <lineage>
        <taxon>Bacteria</taxon>
        <taxon>Bacillati</taxon>
        <taxon>Bacillota</taxon>
        <taxon>Bacilli</taxon>
        <taxon>Bacillales</taxon>
        <taxon>Paenibacillaceae</taxon>
        <taxon>Paenibacillus</taxon>
    </lineage>
</organism>